<evidence type="ECO:0000313" key="2">
    <source>
        <dbReference type="EMBL" id="KAK2905508.1"/>
    </source>
</evidence>
<gene>
    <name evidence="2" type="ORF">Q8A67_007307</name>
</gene>
<feature type="region of interest" description="Disordered" evidence="1">
    <location>
        <begin position="194"/>
        <end position="213"/>
    </location>
</feature>
<proteinExistence type="predicted"/>
<dbReference type="EMBL" id="JAUYZG010000006">
    <property type="protein sequence ID" value="KAK2905508.1"/>
    <property type="molecule type" value="Genomic_DNA"/>
</dbReference>
<organism evidence="2 3">
    <name type="scientific">Cirrhinus molitorella</name>
    <name type="common">mud carp</name>
    <dbReference type="NCBI Taxonomy" id="172907"/>
    <lineage>
        <taxon>Eukaryota</taxon>
        <taxon>Metazoa</taxon>
        <taxon>Chordata</taxon>
        <taxon>Craniata</taxon>
        <taxon>Vertebrata</taxon>
        <taxon>Euteleostomi</taxon>
        <taxon>Actinopterygii</taxon>
        <taxon>Neopterygii</taxon>
        <taxon>Teleostei</taxon>
        <taxon>Ostariophysi</taxon>
        <taxon>Cypriniformes</taxon>
        <taxon>Cyprinidae</taxon>
        <taxon>Labeoninae</taxon>
        <taxon>Labeonini</taxon>
        <taxon>Cirrhinus</taxon>
    </lineage>
</organism>
<feature type="region of interest" description="Disordered" evidence="1">
    <location>
        <begin position="19"/>
        <end position="51"/>
    </location>
</feature>
<comment type="caution">
    <text evidence="2">The sequence shown here is derived from an EMBL/GenBank/DDBJ whole genome shotgun (WGS) entry which is preliminary data.</text>
</comment>
<reference evidence="2" key="1">
    <citation type="submission" date="2023-08" db="EMBL/GenBank/DDBJ databases">
        <title>Chromosome-level Genome Assembly of mud carp (Cirrhinus molitorella).</title>
        <authorList>
            <person name="Liu H."/>
        </authorList>
    </citation>
    <scope>NUCLEOTIDE SEQUENCE</scope>
    <source>
        <strain evidence="2">Prfri</strain>
        <tissue evidence="2">Muscle</tissue>
    </source>
</reference>
<keyword evidence="3" id="KW-1185">Reference proteome</keyword>
<evidence type="ECO:0000256" key="1">
    <source>
        <dbReference type="SAM" id="MobiDB-lite"/>
    </source>
</evidence>
<dbReference type="AlphaFoldDB" id="A0AA88PYZ0"/>
<evidence type="ECO:0000313" key="3">
    <source>
        <dbReference type="Proteomes" id="UP001187343"/>
    </source>
</evidence>
<accession>A0AA88PYZ0</accession>
<name>A0AA88PYZ0_9TELE</name>
<dbReference type="Proteomes" id="UP001187343">
    <property type="component" value="Unassembled WGS sequence"/>
</dbReference>
<protein>
    <submittedName>
        <fullName evidence="2">Uncharacterized protein</fullName>
    </submittedName>
</protein>
<sequence>MAEDKGEVVVAPKIECKRDKESKMATRRGRPIKINPKYGVATDGWNQNSSGNDEELITLHLTPCDPLENTSNLEEVRTTQVEETRNMLVEQMSTTEGQETIMDEQVDQEPIMEGQVEEMSTTKEHVEQMSTMVEQETIMEEQVGQMEQATIMEEKMSTTVEQVEQETTTEEQMEQMNTMERQAVFTGSAMGAVDLSCKKKNSEGPGRGKRKNE</sequence>